<evidence type="ECO:0000256" key="1">
    <source>
        <dbReference type="SAM" id="MobiDB-lite"/>
    </source>
</evidence>
<comment type="caution">
    <text evidence="2">The sequence shown here is derived from an EMBL/GenBank/DDBJ whole genome shotgun (WGS) entry which is preliminary data.</text>
</comment>
<dbReference type="InterPro" id="IPR033620">
    <property type="entry name" value="Ribosomal_mS37_met"/>
</dbReference>
<dbReference type="EMBL" id="JAFDVH010000016">
    <property type="protein sequence ID" value="KAG7462620.1"/>
    <property type="molecule type" value="Genomic_DNA"/>
</dbReference>
<name>A0A9D3PKE4_MEGAT</name>
<dbReference type="AlphaFoldDB" id="A0A9D3PKE4"/>
<sequence length="121" mass="13560">MALQGTALQQKVSRLLSRQMGKPALKPNKPLALRDEVANRKPSKGEASCIPEMYLLMACWKKNDFSDALCSKEVETFHKCTQRAQAEMRARSAQEGGQGGRLHPKQANTLLKRHPNLFNEV</sequence>
<feature type="region of interest" description="Disordered" evidence="1">
    <location>
        <begin position="18"/>
        <end position="44"/>
    </location>
</feature>
<feature type="region of interest" description="Disordered" evidence="1">
    <location>
        <begin position="88"/>
        <end position="121"/>
    </location>
</feature>
<gene>
    <name evidence="2" type="ORF">MATL_G00186680</name>
</gene>
<dbReference type="GO" id="GO:0005654">
    <property type="term" value="C:nucleoplasm"/>
    <property type="evidence" value="ECO:0007669"/>
    <property type="project" value="TreeGrafter"/>
</dbReference>
<evidence type="ECO:0008006" key="4">
    <source>
        <dbReference type="Google" id="ProtNLM"/>
    </source>
</evidence>
<organism evidence="2 3">
    <name type="scientific">Megalops atlanticus</name>
    <name type="common">Tarpon</name>
    <name type="synonym">Clupea gigantea</name>
    <dbReference type="NCBI Taxonomy" id="7932"/>
    <lineage>
        <taxon>Eukaryota</taxon>
        <taxon>Metazoa</taxon>
        <taxon>Chordata</taxon>
        <taxon>Craniata</taxon>
        <taxon>Vertebrata</taxon>
        <taxon>Euteleostomi</taxon>
        <taxon>Actinopterygii</taxon>
        <taxon>Neopterygii</taxon>
        <taxon>Teleostei</taxon>
        <taxon>Elopiformes</taxon>
        <taxon>Megalopidae</taxon>
        <taxon>Megalops</taxon>
    </lineage>
</organism>
<evidence type="ECO:0000313" key="2">
    <source>
        <dbReference type="EMBL" id="KAG7462620.1"/>
    </source>
</evidence>
<accession>A0A9D3PKE4</accession>
<protein>
    <recommendedName>
        <fullName evidence="4">Coiled-coil-helix-coiled-coil-helix domain containing 1</fullName>
    </recommendedName>
</protein>
<dbReference type="OrthoDB" id="5825849at2759"/>
<dbReference type="GO" id="GO:0005761">
    <property type="term" value="C:mitochondrial ribosome"/>
    <property type="evidence" value="ECO:0007669"/>
    <property type="project" value="InterPro"/>
</dbReference>
<dbReference type="InterPro" id="IPR009069">
    <property type="entry name" value="Cys_alpha_HP_mot_SF"/>
</dbReference>
<dbReference type="GO" id="GO:0003723">
    <property type="term" value="F:RNA binding"/>
    <property type="evidence" value="ECO:0007669"/>
    <property type="project" value="TreeGrafter"/>
</dbReference>
<dbReference type="PANTHER" id="PTHR31278:SF2">
    <property type="entry name" value="SMALL RIBOSOMAL SUBUNIT PROTEIN MS37"/>
    <property type="match status" value="1"/>
</dbReference>
<keyword evidence="3" id="KW-1185">Reference proteome</keyword>
<reference evidence="2" key="1">
    <citation type="submission" date="2021-01" db="EMBL/GenBank/DDBJ databases">
        <authorList>
            <person name="Zahm M."/>
            <person name="Roques C."/>
            <person name="Cabau C."/>
            <person name="Klopp C."/>
            <person name="Donnadieu C."/>
            <person name="Jouanno E."/>
            <person name="Lampietro C."/>
            <person name="Louis A."/>
            <person name="Herpin A."/>
            <person name="Echchiki A."/>
            <person name="Berthelot C."/>
            <person name="Parey E."/>
            <person name="Roest-Crollius H."/>
            <person name="Braasch I."/>
            <person name="Postlethwait J."/>
            <person name="Bobe J."/>
            <person name="Montfort J."/>
            <person name="Bouchez O."/>
            <person name="Begum T."/>
            <person name="Mejri S."/>
            <person name="Adams A."/>
            <person name="Chen W.-J."/>
            <person name="Guiguen Y."/>
        </authorList>
    </citation>
    <scope>NUCLEOTIDE SEQUENCE</scope>
    <source>
        <strain evidence="2">YG-15Mar2019-1</strain>
        <tissue evidence="2">Brain</tissue>
    </source>
</reference>
<dbReference type="GO" id="GO:0032543">
    <property type="term" value="P:mitochondrial translation"/>
    <property type="evidence" value="ECO:0007669"/>
    <property type="project" value="InterPro"/>
</dbReference>
<proteinExistence type="predicted"/>
<dbReference type="SUPFAM" id="SSF47072">
    <property type="entry name" value="Cysteine alpha-hairpin motif"/>
    <property type="match status" value="1"/>
</dbReference>
<dbReference type="PANTHER" id="PTHR31278">
    <property type="entry name" value="CHCHD1"/>
    <property type="match status" value="1"/>
</dbReference>
<evidence type="ECO:0000313" key="3">
    <source>
        <dbReference type="Proteomes" id="UP001046870"/>
    </source>
</evidence>
<dbReference type="Proteomes" id="UP001046870">
    <property type="component" value="Chromosome 16"/>
</dbReference>